<feature type="region of interest" description="Disordered" evidence="9">
    <location>
        <begin position="639"/>
        <end position="699"/>
    </location>
</feature>
<feature type="region of interest" description="Disordered" evidence="9">
    <location>
        <begin position="994"/>
        <end position="1019"/>
    </location>
</feature>
<evidence type="ECO:0000256" key="3">
    <source>
        <dbReference type="ARBA" id="ARBA00022679"/>
    </source>
</evidence>
<organism evidence="12 13">
    <name type="scientific">Stichopus japonicus</name>
    <name type="common">Sea cucumber</name>
    <dbReference type="NCBI Taxonomy" id="307972"/>
    <lineage>
        <taxon>Eukaryota</taxon>
        <taxon>Metazoa</taxon>
        <taxon>Echinodermata</taxon>
        <taxon>Eleutherozoa</taxon>
        <taxon>Echinozoa</taxon>
        <taxon>Holothuroidea</taxon>
        <taxon>Aspidochirotacea</taxon>
        <taxon>Aspidochirotida</taxon>
        <taxon>Stichopodidae</taxon>
        <taxon>Apostichopus</taxon>
    </lineage>
</organism>
<comment type="catalytic activity">
    <reaction evidence="1">
        <text>S-ubiquitinyl-[E2 ubiquitin-conjugating enzyme]-L-cysteine + [acceptor protein]-L-lysine = [E2 ubiquitin-conjugating enzyme]-L-cysteine + N(6)-ubiquitinyl-[acceptor protein]-L-lysine.</text>
        <dbReference type="EC" id="2.3.2.27"/>
    </reaction>
</comment>
<evidence type="ECO:0000256" key="8">
    <source>
        <dbReference type="PROSITE-ProRule" id="PRU00175"/>
    </source>
</evidence>
<feature type="domain" description="RING-type" evidence="11">
    <location>
        <begin position="1026"/>
        <end position="1067"/>
    </location>
</feature>
<evidence type="ECO:0000256" key="10">
    <source>
        <dbReference type="SAM" id="SignalP"/>
    </source>
</evidence>
<proteinExistence type="predicted"/>
<dbReference type="GO" id="GO:0005634">
    <property type="term" value="C:nucleus"/>
    <property type="evidence" value="ECO:0007669"/>
    <property type="project" value="TreeGrafter"/>
</dbReference>
<feature type="compositionally biased region" description="Polar residues" evidence="9">
    <location>
        <begin position="384"/>
        <end position="402"/>
    </location>
</feature>
<evidence type="ECO:0000256" key="1">
    <source>
        <dbReference type="ARBA" id="ARBA00000900"/>
    </source>
</evidence>
<feature type="region of interest" description="Disordered" evidence="9">
    <location>
        <begin position="574"/>
        <end position="597"/>
    </location>
</feature>
<dbReference type="InterPro" id="IPR045191">
    <property type="entry name" value="MBR1/2-like"/>
</dbReference>
<feature type="compositionally biased region" description="Basic and acidic residues" evidence="9">
    <location>
        <begin position="1000"/>
        <end position="1010"/>
    </location>
</feature>
<reference evidence="12 13" key="1">
    <citation type="journal article" date="2017" name="PLoS Biol.">
        <title>The sea cucumber genome provides insights into morphological evolution and visceral regeneration.</title>
        <authorList>
            <person name="Zhang X."/>
            <person name="Sun L."/>
            <person name="Yuan J."/>
            <person name="Sun Y."/>
            <person name="Gao Y."/>
            <person name="Zhang L."/>
            <person name="Li S."/>
            <person name="Dai H."/>
            <person name="Hamel J.F."/>
            <person name="Liu C."/>
            <person name="Yu Y."/>
            <person name="Liu S."/>
            <person name="Lin W."/>
            <person name="Guo K."/>
            <person name="Jin S."/>
            <person name="Xu P."/>
            <person name="Storey K.B."/>
            <person name="Huan P."/>
            <person name="Zhang T."/>
            <person name="Zhou Y."/>
            <person name="Zhang J."/>
            <person name="Lin C."/>
            <person name="Li X."/>
            <person name="Xing L."/>
            <person name="Huo D."/>
            <person name="Sun M."/>
            <person name="Wang L."/>
            <person name="Mercier A."/>
            <person name="Li F."/>
            <person name="Yang H."/>
            <person name="Xiang J."/>
        </authorList>
    </citation>
    <scope>NUCLEOTIDE SEQUENCE [LARGE SCALE GENOMIC DNA]</scope>
    <source>
        <strain evidence="12">Shaxun</strain>
        <tissue evidence="12">Muscle</tissue>
    </source>
</reference>
<evidence type="ECO:0000259" key="11">
    <source>
        <dbReference type="PROSITE" id="PS50089"/>
    </source>
</evidence>
<evidence type="ECO:0000256" key="9">
    <source>
        <dbReference type="SAM" id="MobiDB-lite"/>
    </source>
</evidence>
<feature type="region of interest" description="Disordered" evidence="9">
    <location>
        <begin position="462"/>
        <end position="555"/>
    </location>
</feature>
<evidence type="ECO:0000256" key="2">
    <source>
        <dbReference type="ARBA" id="ARBA00012483"/>
    </source>
</evidence>
<feature type="region of interest" description="Disordered" evidence="9">
    <location>
        <begin position="240"/>
        <end position="309"/>
    </location>
</feature>
<evidence type="ECO:0000256" key="5">
    <source>
        <dbReference type="ARBA" id="ARBA00022771"/>
    </source>
</evidence>
<dbReference type="OrthoDB" id="9984778at2759"/>
<feature type="compositionally biased region" description="Basic residues" evidence="9">
    <location>
        <begin position="844"/>
        <end position="853"/>
    </location>
</feature>
<dbReference type="PANTHER" id="PTHR22937:SF65">
    <property type="entry name" value="E3 UBIQUITIN-PROTEIN LIGASE ARK2C"/>
    <property type="match status" value="1"/>
</dbReference>
<keyword evidence="3" id="KW-0808">Transferase</keyword>
<keyword evidence="10" id="KW-0732">Signal</keyword>
<feature type="compositionally biased region" description="Basic residues" evidence="9">
    <location>
        <begin position="538"/>
        <end position="554"/>
    </location>
</feature>
<evidence type="ECO:0000256" key="7">
    <source>
        <dbReference type="ARBA" id="ARBA00022833"/>
    </source>
</evidence>
<evidence type="ECO:0000256" key="4">
    <source>
        <dbReference type="ARBA" id="ARBA00022723"/>
    </source>
</evidence>
<dbReference type="InterPro" id="IPR013083">
    <property type="entry name" value="Znf_RING/FYVE/PHD"/>
</dbReference>
<keyword evidence="7" id="KW-0862">Zinc</keyword>
<keyword evidence="4" id="KW-0479">Metal-binding</keyword>
<dbReference type="PROSITE" id="PS50089">
    <property type="entry name" value="ZF_RING_2"/>
    <property type="match status" value="1"/>
</dbReference>
<protein>
    <recommendedName>
        <fullName evidence="2">RING-type E3 ubiquitin transferase</fullName>
        <ecNumber evidence="2">2.3.2.27</ecNumber>
    </recommendedName>
</protein>
<dbReference type="AlphaFoldDB" id="A0A2G8JKB4"/>
<dbReference type="GO" id="GO:0008270">
    <property type="term" value="F:zinc ion binding"/>
    <property type="evidence" value="ECO:0007669"/>
    <property type="project" value="UniProtKB-KW"/>
</dbReference>
<feature type="signal peptide" evidence="10">
    <location>
        <begin position="1"/>
        <end position="18"/>
    </location>
</feature>
<feature type="region of interest" description="Disordered" evidence="9">
    <location>
        <begin position="841"/>
        <end position="894"/>
    </location>
</feature>
<accession>A0A2G8JKB4</accession>
<keyword evidence="5 8" id="KW-0863">Zinc-finger</keyword>
<comment type="caution">
    <text evidence="12">The sequence shown here is derived from an EMBL/GenBank/DDBJ whole genome shotgun (WGS) entry which is preliminary data.</text>
</comment>
<dbReference type="SUPFAM" id="SSF57850">
    <property type="entry name" value="RING/U-box"/>
    <property type="match status" value="1"/>
</dbReference>
<dbReference type="SMART" id="SM00184">
    <property type="entry name" value="RING"/>
    <property type="match status" value="1"/>
</dbReference>
<dbReference type="Pfam" id="PF13639">
    <property type="entry name" value="zf-RING_2"/>
    <property type="match status" value="1"/>
</dbReference>
<feature type="compositionally biased region" description="Basic and acidic residues" evidence="9">
    <location>
        <begin position="341"/>
        <end position="360"/>
    </location>
</feature>
<keyword evidence="6" id="KW-0833">Ubl conjugation pathway</keyword>
<dbReference type="Proteomes" id="UP000230750">
    <property type="component" value="Unassembled WGS sequence"/>
</dbReference>
<feature type="chain" id="PRO_5013546668" description="RING-type E3 ubiquitin transferase" evidence="10">
    <location>
        <begin position="19"/>
        <end position="1087"/>
    </location>
</feature>
<feature type="region of interest" description="Disordered" evidence="9">
    <location>
        <begin position="74"/>
        <end position="105"/>
    </location>
</feature>
<dbReference type="InterPro" id="IPR001841">
    <property type="entry name" value="Znf_RING"/>
</dbReference>
<dbReference type="EC" id="2.3.2.27" evidence="2"/>
<feature type="region of interest" description="Disordered" evidence="9">
    <location>
        <begin position="384"/>
        <end position="417"/>
    </location>
</feature>
<keyword evidence="13" id="KW-1185">Reference proteome</keyword>
<evidence type="ECO:0000256" key="6">
    <source>
        <dbReference type="ARBA" id="ARBA00022786"/>
    </source>
</evidence>
<dbReference type="CDD" id="cd16681">
    <property type="entry name" value="RING-H2_RNF111"/>
    <property type="match status" value="1"/>
</dbReference>
<feature type="compositionally biased region" description="Basic and acidic residues" evidence="9">
    <location>
        <begin position="241"/>
        <end position="254"/>
    </location>
</feature>
<dbReference type="Gene3D" id="3.30.40.10">
    <property type="entry name" value="Zinc/RING finger domain, C3HC4 (zinc finger)"/>
    <property type="match status" value="1"/>
</dbReference>
<feature type="compositionally biased region" description="Low complexity" evidence="9">
    <location>
        <begin position="639"/>
        <end position="671"/>
    </location>
</feature>
<dbReference type="PANTHER" id="PTHR22937">
    <property type="entry name" value="E3 UBIQUITIN-PROTEIN LIGASE RNF165"/>
    <property type="match status" value="1"/>
</dbReference>
<dbReference type="EMBL" id="MRZV01001722">
    <property type="protein sequence ID" value="PIK36191.1"/>
    <property type="molecule type" value="Genomic_DNA"/>
</dbReference>
<evidence type="ECO:0000313" key="12">
    <source>
        <dbReference type="EMBL" id="PIK36191.1"/>
    </source>
</evidence>
<evidence type="ECO:0000313" key="13">
    <source>
        <dbReference type="Proteomes" id="UP000230750"/>
    </source>
</evidence>
<feature type="compositionally biased region" description="Basic residues" evidence="9">
    <location>
        <begin position="498"/>
        <end position="515"/>
    </location>
</feature>
<feature type="region of interest" description="Disordered" evidence="9">
    <location>
        <begin position="326"/>
        <end position="369"/>
    </location>
</feature>
<dbReference type="GO" id="GO:0061630">
    <property type="term" value="F:ubiquitin protein ligase activity"/>
    <property type="evidence" value="ECO:0007669"/>
    <property type="project" value="UniProtKB-EC"/>
</dbReference>
<feature type="compositionally biased region" description="Low complexity" evidence="9">
    <location>
        <begin position="475"/>
        <end position="487"/>
    </location>
</feature>
<gene>
    <name evidence="12" type="ORF">BSL78_26972</name>
</gene>
<dbReference type="STRING" id="307972.A0A2G8JKB4"/>
<sequence length="1087" mass="120274">MISRLGLLVLAMPSLLKTNSPRDSGDFVSNGASLSTVLYTVRHRTAQFWRGARLVKEIGSLVCGVNTLSENYPPGSEDCMRSDLSVTSEDGDQPSDDRHRDYCGNSTGQGDLDVVNYNGSGDLPNPLPTGLLGCSDALQALQSHLFRDSMNRYPLPCTTLGENQETFPRRPSDGIRNLANRHERPSDEYFRAAGESLNNFISLDEPSHAMSMWLPHEYSEQISRAFDVDVNSEDDLGIPVDEQRLRLENSEMHQDSSSSDLEMIPPMNNERRDQMEMESEVPQRGGPTDGISEPTTRSDPCMGHYDELNNPIIHDPVLGIGAETQSQEVPTVDLQEPMDLSSKEAKSDKDPEEKSSKDDCQGQTPWDFSDVESTFSACSHTATIGSEVPSVSQNGDVTTIADSSDEERELDVVSLSDQENKVAATFPAGGDLDQPGTSGLGMYQQQLASGKVSSKETLTVEVLSSSDSESDESVEILQLSSDSDSQSTWSPCSFPKSTKAKSLKRKKTPSKSRKRALPERLSVSFHQNHSFPLLQPRSRNRSTPHRRVSSRRSLNRCSPCGSVVLYCVPRPHPSLHESQNQEPVLPGNGVPSIPSQDPVEIQPLETEIGPPPSYYDSVRNSTLESRMEASLPVSFWEVPPTSATSSASSSSSTSSSSSSSSGNTVPSSTASTGLLAPRPKHHHCRVHTTSGSNFRLHPAYNHRPYLSGCPHLQAQRTTSQASSSQNTANVSTGLGVARGQTSSTRSKWCRLSPSSCDSSLNRRHRRLGVSEFYIPAQQPSIPLRHQRLWHQQQRSQEIRRRYQVHNSQMPLPQLPNWPNRHNMNVHSESLLQCENVVDSPLRSNHTHSQHHPHLIGSSPPVSHNPVGPTVSRHPQQSIGPIGQPLPVTEPPTVTPTQQLRHHLLHYHHPSVIPVLPVSSGQVGGYYEHYRSTNIGPVHQEHSLPPHFGNSPLIRSIRRPTGGNLYEELLMIRGINLTRGATRSVIEKHTLPHKYVKRKSEKQQQEKKLDEAASTTPAAEDDEDEKCTICLSIFLHEEDVRRLPCMHLFHTECVDQWLVTNKKCPICRVDIETTTIAKEVTQPGDCLR</sequence>
<name>A0A2G8JKB4_STIJA</name>